<keyword evidence="1" id="KW-0472">Membrane</keyword>
<protein>
    <submittedName>
        <fullName evidence="2">Cytochrome b</fullName>
    </submittedName>
</protein>
<dbReference type="AlphaFoldDB" id="A0A2P6TC81"/>
<feature type="transmembrane region" description="Helical" evidence="1">
    <location>
        <begin position="46"/>
        <end position="66"/>
    </location>
</feature>
<evidence type="ECO:0000313" key="2">
    <source>
        <dbReference type="EMBL" id="PRW20244.1"/>
    </source>
</evidence>
<dbReference type="EMBL" id="LHPG02000025">
    <property type="protein sequence ID" value="PRW20244.1"/>
    <property type="molecule type" value="Genomic_DNA"/>
</dbReference>
<comment type="caution">
    <text evidence="2">The sequence shown here is derived from an EMBL/GenBank/DDBJ whole genome shotgun (WGS) entry which is preliminary data.</text>
</comment>
<keyword evidence="1" id="KW-0812">Transmembrane</keyword>
<gene>
    <name evidence="2" type="ORF">C2E21_9196</name>
</gene>
<dbReference type="OrthoDB" id="10482033at2759"/>
<organism evidence="2 3">
    <name type="scientific">Chlorella sorokiniana</name>
    <name type="common">Freshwater green alga</name>
    <dbReference type="NCBI Taxonomy" id="3076"/>
    <lineage>
        <taxon>Eukaryota</taxon>
        <taxon>Viridiplantae</taxon>
        <taxon>Chlorophyta</taxon>
        <taxon>core chlorophytes</taxon>
        <taxon>Trebouxiophyceae</taxon>
        <taxon>Chlorellales</taxon>
        <taxon>Chlorellaceae</taxon>
        <taxon>Chlorella clade</taxon>
        <taxon>Chlorella</taxon>
    </lineage>
</organism>
<keyword evidence="1" id="KW-1133">Transmembrane helix</keyword>
<feature type="transmembrane region" description="Helical" evidence="1">
    <location>
        <begin position="303"/>
        <end position="327"/>
    </location>
</feature>
<keyword evidence="3" id="KW-1185">Reference proteome</keyword>
<dbReference type="Proteomes" id="UP000239899">
    <property type="component" value="Unassembled WGS sequence"/>
</dbReference>
<proteinExistence type="predicted"/>
<sequence>MAAHQGGDALYRHKLSSLATAESTLHCIEVLGCVFSTVSALAHGEVMLAAWSLSALATSALALWLLHCRREVYLRSSLRDWLYAGMRLHRAYAIVGMRRGLMPPPAPTGVTGPGPAAGDRVYFAKAVLVSSSILPILLQSLVLQLQLPLQAAVQVAVAAIVLRAMPEYCSSLAADGMQQRQWAWLARAQGALSTLIMAGTSGSRGGQSFDDVPCAVLLSHLVVVFEVIVPILFVFFFDRAAALWFGAASPPGRQPAADSAAGDAAPGTGLASTWRASQSGVAAHSGNLRQRANPANSGAADAWILPSAMAVLLFGLGVSGVLFDVLLTYNSRHPL</sequence>
<reference evidence="2 3" key="1">
    <citation type="journal article" date="2018" name="Plant J.">
        <title>Genome sequences of Chlorella sorokiniana UTEX 1602 and Micractinium conductrix SAG 241.80: implications to maltose excretion by a green alga.</title>
        <authorList>
            <person name="Arriola M.B."/>
            <person name="Velmurugan N."/>
            <person name="Zhang Y."/>
            <person name="Plunkett M.H."/>
            <person name="Hondzo H."/>
            <person name="Barney B.M."/>
        </authorList>
    </citation>
    <scope>NUCLEOTIDE SEQUENCE [LARGE SCALE GENOMIC DNA]</scope>
    <source>
        <strain evidence="3">UTEX 1602</strain>
    </source>
</reference>
<evidence type="ECO:0000256" key="1">
    <source>
        <dbReference type="SAM" id="Phobius"/>
    </source>
</evidence>
<name>A0A2P6TC81_CHLSO</name>
<evidence type="ECO:0000313" key="3">
    <source>
        <dbReference type="Proteomes" id="UP000239899"/>
    </source>
</evidence>
<accession>A0A2P6TC81</accession>
<feature type="transmembrane region" description="Helical" evidence="1">
    <location>
        <begin position="214"/>
        <end position="237"/>
    </location>
</feature>